<evidence type="ECO:0000256" key="5">
    <source>
        <dbReference type="ARBA" id="ARBA00022989"/>
    </source>
</evidence>
<evidence type="ECO:0000256" key="8">
    <source>
        <dbReference type="ARBA" id="ARBA00037847"/>
    </source>
</evidence>
<dbReference type="Pfam" id="PF02225">
    <property type="entry name" value="PA"/>
    <property type="match status" value="1"/>
</dbReference>
<protein>
    <recommendedName>
        <fullName evidence="14">PA domain-containing protein</fullName>
    </recommendedName>
</protein>
<evidence type="ECO:0000259" key="10">
    <source>
        <dbReference type="Pfam" id="PF02225"/>
    </source>
</evidence>
<keyword evidence="2 9" id="KW-0812">Transmembrane</keyword>
<reference evidence="12" key="1">
    <citation type="submission" date="2019-06" db="EMBL/GenBank/DDBJ databases">
        <authorList>
            <person name="Zheng W."/>
        </authorList>
    </citation>
    <scope>NUCLEOTIDE SEQUENCE</scope>
    <source>
        <strain evidence="12">QDHG01</strain>
    </source>
</reference>
<keyword evidence="13" id="KW-1185">Reference proteome</keyword>
<feature type="domain" description="PA" evidence="10">
    <location>
        <begin position="161"/>
        <end position="257"/>
    </location>
</feature>
<dbReference type="AlphaFoldDB" id="A0A8J8NX18"/>
<keyword evidence="5 9" id="KW-1133">Transmembrane helix</keyword>
<comment type="caution">
    <text evidence="12">The sequence shown here is derived from an EMBL/GenBank/DDBJ whole genome shotgun (WGS) entry which is preliminary data.</text>
</comment>
<evidence type="ECO:0000256" key="7">
    <source>
        <dbReference type="ARBA" id="ARBA00023180"/>
    </source>
</evidence>
<evidence type="ECO:0000256" key="6">
    <source>
        <dbReference type="ARBA" id="ARBA00023136"/>
    </source>
</evidence>
<dbReference type="GO" id="GO:0016020">
    <property type="term" value="C:membrane"/>
    <property type="evidence" value="ECO:0007669"/>
    <property type="project" value="UniProtKB-SubCell"/>
</dbReference>
<dbReference type="PANTHER" id="PTHR22702:SF1">
    <property type="entry name" value="PROTEASE-ASSOCIATED DOMAIN-CONTAINING PROTEIN 1"/>
    <property type="match status" value="1"/>
</dbReference>
<evidence type="ECO:0000256" key="1">
    <source>
        <dbReference type="ARBA" id="ARBA00004479"/>
    </source>
</evidence>
<dbReference type="Gene3D" id="3.50.30.30">
    <property type="match status" value="1"/>
</dbReference>
<sequence>MMNSSEQKTQKTTLLNLCSFPSLGCILNLHKFVSTTIYTQRQPLPQSRVRNLRPALAIQITNTLSNNFLAVFPNNSILYYVIQLQYLKVIKVYIIKMVMKLTRSFSAGKLLLLLALFSVSSVYSRLSLLSPMTLQNKFMDGTIKASYANFGYIPYGHSIIGRLYYDPNNPYACDEYPEMKFTIDADGDITPFLIAERGGDCSFVKKVRNMESIGVAVAILVDDKEEDVDNVIMSDDGTGGGIRIPSMLVGKTDGKKLIDFLKRASNEEIDQTAIMAQFIMEKPDDRVEYDIWFTSSNDRALDFISDFKEQDKKFEEKVLMTPHYVFWKCTQCEEEYLLNDCYGGGKYCAVEPSNEKIQGREIILEDLREVCLYRKFYDSVSTRSKWWSYMSYVHTYCANIINEECSRQAHDRLGIDYKDTERCVKSSFSGNDWGSAKTSNYIIDEEIEYWKKFGAGIYPSLVINNRTYRGQLESLAVKNALCAGFANPPPMCEAILGSYTPDFLPQDEGIKASVIVSIVVALVLVNIVIIYCYRRHSKREMQNEMQMQIESAVSQYFALSQRDGGARR</sequence>
<dbReference type="PANTHER" id="PTHR22702">
    <property type="entry name" value="PROTEASE-ASSOCIATED DOMAIN-CONTAINING PROTEIN"/>
    <property type="match status" value="1"/>
</dbReference>
<keyword evidence="3" id="KW-0732">Signal</keyword>
<feature type="domain" description="Vacuolar sorting receptor thioredoxin-like" evidence="11">
    <location>
        <begin position="287"/>
        <end position="482"/>
    </location>
</feature>
<evidence type="ECO:0000256" key="3">
    <source>
        <dbReference type="ARBA" id="ARBA00022729"/>
    </source>
</evidence>
<evidence type="ECO:0000313" key="12">
    <source>
        <dbReference type="EMBL" id="TNV83153.1"/>
    </source>
</evidence>
<organism evidence="12 13">
    <name type="scientific">Halteria grandinella</name>
    <dbReference type="NCBI Taxonomy" id="5974"/>
    <lineage>
        <taxon>Eukaryota</taxon>
        <taxon>Sar</taxon>
        <taxon>Alveolata</taxon>
        <taxon>Ciliophora</taxon>
        <taxon>Intramacronucleata</taxon>
        <taxon>Spirotrichea</taxon>
        <taxon>Stichotrichia</taxon>
        <taxon>Sporadotrichida</taxon>
        <taxon>Halteriidae</taxon>
        <taxon>Halteria</taxon>
    </lineage>
</organism>
<feature type="transmembrane region" description="Helical" evidence="9">
    <location>
        <begin position="512"/>
        <end position="533"/>
    </location>
</feature>
<evidence type="ECO:0000313" key="13">
    <source>
        <dbReference type="Proteomes" id="UP000785679"/>
    </source>
</evidence>
<comment type="subcellular location">
    <subcellularLocation>
        <location evidence="8">Endomembrane system</location>
        <topology evidence="8">Single-pass membrane protein</topology>
    </subcellularLocation>
    <subcellularLocation>
        <location evidence="1">Membrane</location>
        <topology evidence="1">Single-pass type I membrane protein</topology>
    </subcellularLocation>
</comment>
<name>A0A8J8NX18_HALGN</name>
<dbReference type="InterPro" id="IPR003137">
    <property type="entry name" value="PA_domain"/>
</dbReference>
<evidence type="ECO:0000256" key="9">
    <source>
        <dbReference type="SAM" id="Phobius"/>
    </source>
</evidence>
<proteinExistence type="predicted"/>
<evidence type="ECO:0000256" key="4">
    <source>
        <dbReference type="ARBA" id="ARBA00022737"/>
    </source>
</evidence>
<evidence type="ECO:0000259" key="11">
    <source>
        <dbReference type="Pfam" id="PF25011"/>
    </source>
</evidence>
<accession>A0A8J8NX18</accession>
<keyword evidence="7" id="KW-0325">Glycoprotein</keyword>
<dbReference type="InterPro" id="IPR056858">
    <property type="entry name" value="VSR_TRX"/>
</dbReference>
<dbReference type="OrthoDB" id="10045365at2759"/>
<dbReference type="GO" id="GO:0012505">
    <property type="term" value="C:endomembrane system"/>
    <property type="evidence" value="ECO:0007669"/>
    <property type="project" value="UniProtKB-SubCell"/>
</dbReference>
<dbReference type="Pfam" id="PF25011">
    <property type="entry name" value="VSR_TRX"/>
    <property type="match status" value="1"/>
</dbReference>
<gene>
    <name evidence="12" type="ORF">FGO68_gene6361</name>
</gene>
<evidence type="ECO:0008006" key="14">
    <source>
        <dbReference type="Google" id="ProtNLM"/>
    </source>
</evidence>
<feature type="transmembrane region" description="Helical" evidence="9">
    <location>
        <begin position="107"/>
        <end position="126"/>
    </location>
</feature>
<dbReference type="Proteomes" id="UP000785679">
    <property type="component" value="Unassembled WGS sequence"/>
</dbReference>
<evidence type="ECO:0000256" key="2">
    <source>
        <dbReference type="ARBA" id="ARBA00022692"/>
    </source>
</evidence>
<keyword evidence="4" id="KW-0677">Repeat</keyword>
<keyword evidence="6 9" id="KW-0472">Membrane</keyword>
<dbReference type="EMBL" id="RRYP01004112">
    <property type="protein sequence ID" value="TNV83153.1"/>
    <property type="molecule type" value="Genomic_DNA"/>
</dbReference>